<dbReference type="PROSITE" id="PS50072">
    <property type="entry name" value="CSA_PPIASE_2"/>
    <property type="match status" value="1"/>
</dbReference>
<feature type="domain" description="PPIase cyclophilin-type" evidence="5">
    <location>
        <begin position="215"/>
        <end position="372"/>
    </location>
</feature>
<dbReference type="InterPro" id="IPR020892">
    <property type="entry name" value="Cyclophilin-type_PPIase_CS"/>
</dbReference>
<evidence type="ECO:0000313" key="7">
    <source>
        <dbReference type="Proteomes" id="UP000037507"/>
    </source>
</evidence>
<dbReference type="GO" id="GO:0006457">
    <property type="term" value="P:protein folding"/>
    <property type="evidence" value="ECO:0007669"/>
    <property type="project" value="InterPro"/>
</dbReference>
<comment type="similarity">
    <text evidence="1">Belongs to the cyclophilin-type PPIase family.</text>
</comment>
<evidence type="ECO:0000256" key="4">
    <source>
        <dbReference type="ARBA" id="ARBA00023235"/>
    </source>
</evidence>
<dbReference type="PROSITE" id="PS00170">
    <property type="entry name" value="CSA_PPIASE_1"/>
    <property type="match status" value="1"/>
</dbReference>
<gene>
    <name evidence="6" type="ORF">H663_010110</name>
</gene>
<dbReference type="Gene3D" id="2.40.100.10">
    <property type="entry name" value="Cyclophilin-like"/>
    <property type="match status" value="1"/>
</dbReference>
<comment type="caution">
    <text evidence="6">The sequence shown here is derived from an EMBL/GenBank/DDBJ whole genome shotgun (WGS) entry which is preliminary data.</text>
</comment>
<accession>A0A2T7UDV3</accession>
<dbReference type="EMBL" id="LFYT02000010">
    <property type="protein sequence ID" value="PVE42890.1"/>
    <property type="molecule type" value="Genomic_DNA"/>
</dbReference>
<dbReference type="STRING" id="1293045.H663_14045"/>
<keyword evidence="3" id="KW-0697">Rotamase</keyword>
<dbReference type="Proteomes" id="UP000037507">
    <property type="component" value="Unassembled WGS sequence"/>
</dbReference>
<evidence type="ECO:0000256" key="3">
    <source>
        <dbReference type="ARBA" id="ARBA00023110"/>
    </source>
</evidence>
<dbReference type="Pfam" id="PF00160">
    <property type="entry name" value="Pro_isomerase"/>
    <property type="match status" value="1"/>
</dbReference>
<protein>
    <recommendedName>
        <fullName evidence="2">peptidylprolyl isomerase</fullName>
        <ecNumber evidence="2">5.2.1.8</ecNumber>
    </recommendedName>
</protein>
<evidence type="ECO:0000313" key="6">
    <source>
        <dbReference type="EMBL" id="PVE42890.1"/>
    </source>
</evidence>
<name>A0A2T7UDV3_9BURK</name>
<evidence type="ECO:0000256" key="2">
    <source>
        <dbReference type="ARBA" id="ARBA00013194"/>
    </source>
</evidence>
<dbReference type="InterPro" id="IPR044665">
    <property type="entry name" value="E_coli_cyclophilin_A-like"/>
</dbReference>
<keyword evidence="7" id="KW-1185">Reference proteome</keyword>
<keyword evidence="4" id="KW-0413">Isomerase</keyword>
<reference evidence="6" key="1">
    <citation type="submission" date="2017-04" db="EMBL/GenBank/DDBJ databases">
        <title>Unexpected and diverse lifestyles within the genus Limnohabitans.</title>
        <authorList>
            <person name="Kasalicky V."/>
            <person name="Mehrshad M."/>
            <person name="Andrei S.-A."/>
            <person name="Salcher M."/>
            <person name="Kratochvilova H."/>
            <person name="Simek K."/>
            <person name="Ghai R."/>
        </authorList>
    </citation>
    <scope>NUCLEOTIDE SEQUENCE [LARGE SCALE GENOMIC DNA]</scope>
    <source>
        <strain evidence="6">II-D5</strain>
    </source>
</reference>
<dbReference type="InterPro" id="IPR029000">
    <property type="entry name" value="Cyclophilin-like_dom_sf"/>
</dbReference>
<dbReference type="PANTHER" id="PTHR43246">
    <property type="entry name" value="PEPTIDYL-PROLYL CIS-TRANS ISOMERASE CYP38, CHLOROPLASTIC"/>
    <property type="match status" value="1"/>
</dbReference>
<dbReference type="SUPFAM" id="SSF50891">
    <property type="entry name" value="Cyclophilin-like"/>
    <property type="match status" value="1"/>
</dbReference>
<dbReference type="EC" id="5.2.1.8" evidence="2"/>
<proteinExistence type="inferred from homology"/>
<sequence>MSLLASCGGGGGQDKDSTLPTITSVTASAPNNGQVLLTASATDNQGVTGYCFKTDSLTPAASDSCFGSATVKIIAAPTSPNSYFVWVKDAANNVSTPFTLNVPFPVDTTVPTITSVTASAPNNGQITLTASANDNQGVTGYCFKTSSTAPTASDSCFTAAASKTIATPTTPTRYYTWSKDAANNISSAFNRVAGACSTAGVNASLTSSLPAVCVSTNLGEFVLELEASKAPVTTTNFLKYVNDGYYSQTVFHRVISNFMIQGGGFTAVPISSSNAKPGTTYPAIVLETTATTGLSNTAGTIAMARTNVLNSATHEFFINVVDNVFLNTNGGGYAVFGRVISGLNTTVQSIRNVSVQANASSEISQPLTPPVINWAYQLK</sequence>
<evidence type="ECO:0000256" key="1">
    <source>
        <dbReference type="ARBA" id="ARBA00007365"/>
    </source>
</evidence>
<dbReference type="PRINTS" id="PR00153">
    <property type="entry name" value="CSAPPISMRASE"/>
</dbReference>
<dbReference type="RefSeq" id="WP_083451356.1">
    <property type="nucleotide sequence ID" value="NZ_LFYT02000010.1"/>
</dbReference>
<evidence type="ECO:0000259" key="5">
    <source>
        <dbReference type="PROSITE" id="PS50072"/>
    </source>
</evidence>
<dbReference type="InterPro" id="IPR002130">
    <property type="entry name" value="Cyclophilin-type_PPIase_dom"/>
</dbReference>
<organism evidence="6 7">
    <name type="scientific">Limnohabitans planktonicus II-D5</name>
    <dbReference type="NCBI Taxonomy" id="1293045"/>
    <lineage>
        <taxon>Bacteria</taxon>
        <taxon>Pseudomonadati</taxon>
        <taxon>Pseudomonadota</taxon>
        <taxon>Betaproteobacteria</taxon>
        <taxon>Burkholderiales</taxon>
        <taxon>Comamonadaceae</taxon>
        <taxon>Limnohabitans</taxon>
    </lineage>
</organism>
<dbReference type="OrthoDB" id="9807797at2"/>
<dbReference type="GO" id="GO:0003755">
    <property type="term" value="F:peptidyl-prolyl cis-trans isomerase activity"/>
    <property type="evidence" value="ECO:0007669"/>
    <property type="project" value="UniProtKB-KW"/>
</dbReference>
<dbReference type="AlphaFoldDB" id="A0A2T7UDV3"/>